<comment type="caution">
    <text evidence="2">The sequence shown here is derived from an EMBL/GenBank/DDBJ whole genome shotgun (WGS) entry which is preliminary data.</text>
</comment>
<protein>
    <submittedName>
        <fullName evidence="2">Uncharacterized protein</fullName>
    </submittedName>
</protein>
<evidence type="ECO:0000256" key="1">
    <source>
        <dbReference type="SAM" id="MobiDB-lite"/>
    </source>
</evidence>
<gene>
    <name evidence="2" type="ORF">KI387_036728</name>
</gene>
<feature type="region of interest" description="Disordered" evidence="1">
    <location>
        <begin position="28"/>
        <end position="50"/>
    </location>
</feature>
<evidence type="ECO:0000313" key="2">
    <source>
        <dbReference type="EMBL" id="KAH9308817.1"/>
    </source>
</evidence>
<dbReference type="AlphaFoldDB" id="A0AA38FRF3"/>
<name>A0AA38FRF3_TAXCH</name>
<dbReference type="Proteomes" id="UP000824469">
    <property type="component" value="Unassembled WGS sequence"/>
</dbReference>
<proteinExistence type="predicted"/>
<evidence type="ECO:0000313" key="3">
    <source>
        <dbReference type="Proteomes" id="UP000824469"/>
    </source>
</evidence>
<dbReference type="EMBL" id="JAHRHJ020000007">
    <property type="protein sequence ID" value="KAH9308817.1"/>
    <property type="molecule type" value="Genomic_DNA"/>
</dbReference>
<keyword evidence="3" id="KW-1185">Reference proteome</keyword>
<feature type="non-terminal residue" evidence="2">
    <location>
        <position position="75"/>
    </location>
</feature>
<sequence length="75" mass="8206">MVVVVMDGVDVRSDIGVDTMMLGDEMEGNESVKGSEVEMGDPIVSPAERTRRDENNWAMEGDGKEEMILEVEGSD</sequence>
<reference evidence="2 3" key="1">
    <citation type="journal article" date="2021" name="Nat. Plants">
        <title>The Taxus genome provides insights into paclitaxel biosynthesis.</title>
        <authorList>
            <person name="Xiong X."/>
            <person name="Gou J."/>
            <person name="Liao Q."/>
            <person name="Li Y."/>
            <person name="Zhou Q."/>
            <person name="Bi G."/>
            <person name="Li C."/>
            <person name="Du R."/>
            <person name="Wang X."/>
            <person name="Sun T."/>
            <person name="Guo L."/>
            <person name="Liang H."/>
            <person name="Lu P."/>
            <person name="Wu Y."/>
            <person name="Zhang Z."/>
            <person name="Ro D.K."/>
            <person name="Shang Y."/>
            <person name="Huang S."/>
            <person name="Yan J."/>
        </authorList>
    </citation>
    <scope>NUCLEOTIDE SEQUENCE [LARGE SCALE GENOMIC DNA]</scope>
    <source>
        <strain evidence="2">Ta-2019</strain>
    </source>
</reference>
<accession>A0AA38FRF3</accession>
<organism evidence="2 3">
    <name type="scientific">Taxus chinensis</name>
    <name type="common">Chinese yew</name>
    <name type="synonym">Taxus wallichiana var. chinensis</name>
    <dbReference type="NCBI Taxonomy" id="29808"/>
    <lineage>
        <taxon>Eukaryota</taxon>
        <taxon>Viridiplantae</taxon>
        <taxon>Streptophyta</taxon>
        <taxon>Embryophyta</taxon>
        <taxon>Tracheophyta</taxon>
        <taxon>Spermatophyta</taxon>
        <taxon>Pinopsida</taxon>
        <taxon>Pinidae</taxon>
        <taxon>Conifers II</taxon>
        <taxon>Cupressales</taxon>
        <taxon>Taxaceae</taxon>
        <taxon>Taxus</taxon>
    </lineage>
</organism>